<dbReference type="PROSITE" id="PS51657">
    <property type="entry name" value="PSRV_HELICASE"/>
    <property type="match status" value="1"/>
</dbReference>
<keyword evidence="4" id="KW-1048">Host nucleus</keyword>
<dbReference type="GO" id="GO:0006370">
    <property type="term" value="P:7-methylguanosine mRNA capping"/>
    <property type="evidence" value="ECO:0007669"/>
    <property type="project" value="UniProtKB-KW"/>
</dbReference>
<dbReference type="GO" id="GO:0003968">
    <property type="term" value="F:RNA-directed RNA polymerase activity"/>
    <property type="evidence" value="ECO:0007669"/>
    <property type="project" value="UniProtKB-KW"/>
</dbReference>
<dbReference type="GO" id="GO:0042025">
    <property type="term" value="C:host cell nucleus"/>
    <property type="evidence" value="ECO:0007669"/>
    <property type="project" value="UniProtKB-SubCell"/>
</dbReference>
<keyword evidence="3" id="KW-0698">rRNA processing</keyword>
<dbReference type="GO" id="GO:0039694">
    <property type="term" value="P:viral RNA genome replication"/>
    <property type="evidence" value="ECO:0007669"/>
    <property type="project" value="InterPro"/>
</dbReference>
<keyword evidence="10" id="KW-0547">Nucleotide-binding</keyword>
<keyword evidence="9" id="KW-0548">Nucleotidyltransferase</keyword>
<keyword evidence="8" id="KW-0949">S-adenosyl-L-methionine</keyword>
<evidence type="ECO:0000256" key="7">
    <source>
        <dbReference type="ARBA" id="ARBA00022679"/>
    </source>
</evidence>
<dbReference type="SUPFAM" id="SSF56672">
    <property type="entry name" value="DNA/RNA polymerases"/>
    <property type="match status" value="1"/>
</dbReference>
<keyword evidence="11" id="KW-0694">RNA-binding</keyword>
<dbReference type="PANTHER" id="PTHR10920">
    <property type="entry name" value="RIBOSOMAL RNA METHYLTRANSFERASE"/>
    <property type="match status" value="1"/>
</dbReference>
<comment type="subcellular location">
    <subcellularLocation>
        <location evidence="2">Host endomembrane system</location>
        <topology evidence="2">Peripheral membrane protein</topology>
    </subcellularLocation>
    <subcellularLocation>
        <location evidence="1">Host nucleus</location>
    </subcellularLocation>
</comment>
<dbReference type="Pfam" id="PF00978">
    <property type="entry name" value="RdRP_2"/>
    <property type="match status" value="1"/>
</dbReference>
<evidence type="ECO:0000256" key="1">
    <source>
        <dbReference type="ARBA" id="ARBA00004147"/>
    </source>
</evidence>
<organism evidence="17 18">
    <name type="scientific">Halyomorpha halys negev-like virus 1</name>
    <dbReference type="NCBI Taxonomy" id="2950332"/>
    <lineage>
        <taxon>Viruses</taxon>
        <taxon>Riboviria</taxon>
        <taxon>Negevirus</taxon>
    </lineage>
</organism>
<keyword evidence="17" id="KW-0696">RNA-directed RNA polymerase</keyword>
<evidence type="ECO:0000256" key="10">
    <source>
        <dbReference type="ARBA" id="ARBA00022840"/>
    </source>
</evidence>
<keyword evidence="5" id="KW-0489">Methyltransferase</keyword>
<dbReference type="PANTHER" id="PTHR10920:SF13">
    <property type="entry name" value="PRE-RRNA 2'-O-RIBOSE RNA METHYLTRANSFERASE FTSJ3"/>
    <property type="match status" value="1"/>
</dbReference>
<dbReference type="GO" id="GO:0033645">
    <property type="term" value="C:host cell endomembrane system"/>
    <property type="evidence" value="ECO:0007669"/>
    <property type="project" value="UniProtKB-SubCell"/>
</dbReference>
<dbReference type="Proteomes" id="UP001254017">
    <property type="component" value="Segment"/>
</dbReference>
<feature type="domain" description="(+)RNA virus helicase C-terminal" evidence="16">
    <location>
        <begin position="878"/>
        <end position="1192"/>
    </location>
</feature>
<evidence type="ECO:0000313" key="18">
    <source>
        <dbReference type="Proteomes" id="UP001254017"/>
    </source>
</evidence>
<evidence type="ECO:0000256" key="9">
    <source>
        <dbReference type="ARBA" id="ARBA00022695"/>
    </source>
</evidence>
<dbReference type="InterPro" id="IPR029063">
    <property type="entry name" value="SAM-dependent_MTases_sf"/>
</dbReference>
<evidence type="ECO:0000256" key="12">
    <source>
        <dbReference type="ARBA" id="ARBA00022953"/>
    </source>
</evidence>
<dbReference type="InterPro" id="IPR007094">
    <property type="entry name" value="RNA-dir_pol_PSvirus"/>
</dbReference>
<evidence type="ECO:0000256" key="6">
    <source>
        <dbReference type="ARBA" id="ARBA00022664"/>
    </source>
</evidence>
<dbReference type="InterPro" id="IPR027417">
    <property type="entry name" value="P-loop_NTPase"/>
</dbReference>
<dbReference type="InterPro" id="IPR043502">
    <property type="entry name" value="DNA/RNA_pol_sf"/>
</dbReference>
<evidence type="ECO:0000256" key="8">
    <source>
        <dbReference type="ARBA" id="ARBA00022691"/>
    </source>
</evidence>
<keyword evidence="6" id="KW-0507">mRNA processing</keyword>
<evidence type="ECO:0000256" key="4">
    <source>
        <dbReference type="ARBA" id="ARBA00022562"/>
    </source>
</evidence>
<dbReference type="Gene3D" id="3.40.50.300">
    <property type="entry name" value="P-loop containing nucleotide triphosphate hydrolases"/>
    <property type="match status" value="2"/>
</dbReference>
<evidence type="ECO:0000256" key="11">
    <source>
        <dbReference type="ARBA" id="ARBA00022884"/>
    </source>
</evidence>
<sequence>MVSKIKITQKHYKPRPRDEAKIIINPRERKVETIKNAPIKKRKAPQPPSTTELQPLIESNTTNIAPVKPPRSKGEIIYAELDLPKNDQPKVTTKIESATENKEEIIYATIQKPHSEMKSLFETYYMNKSKMLSPTYKCHHNHNRSAWKLLEMLTLVPDKIIKGDILDICGAPGGFVSLLLDLGINPTKIDTFSIESDIKYYKHIIESKVNNWYEDIMQVKLEKKYDLILADGAIENSYQDNTIFNKELEVALDRLNKDGSIVIKHSNYYTTHFQKTLRDLAKSFNSVIVMKPIHSLITNSEIYIIANGFGESNTEPMWIVEIENLKEMTKNITREDKCNYVALFSDQQKRFSPNNNYPRLGIYDQNTREIDVDGTYGECCFLAATEDRIIDMVTLRKELTHAAGPKPVQDFITEIQPGNMAGSAVLEIMSKYFLCRYQIFMNGESTPYLIPFPSGKTPFRIVNLVLKNHHYYIKNICRREAPLVYRRDRAFEPLNITDFTTRARKVLRFKEQKWGDIDSSDDDGCYFYNNLSIYCNIHEECRNNNLLTAIERLEKHITRNLSFLMLFETDNYSIDYTEKLLKDHPTIAIRYLDIPIKGYFCAIIHIVTTPPSVSLKDSYDHFRNHKCATGSNVNIDVKHNILYTCDTEPQNLFNGPYQQADYLIRIVRSEDPNPVRKSTPRKLEINGYGQGAKAINMHTIAAQIVRTIGMTTPKHFNTITVESDYSNLNSIIPALKQVCGVLVLVVHANISPETNFLANYLPDNTEINKRKNAMLEVYSIWYRERYVVETALKSGYNTVIPSLTGNAGTIPIVDISLCVYDINAAKFVYGVKPNPPYSWGFDGDNLINTESLFCSKGNPLNQNLKQFRRRGVKYIVFNSASKLMHGISLSSNHSVSAVDNLKLVPITFVQGVPGGGKTTYILNNNKDSTNNLILTVTREARDDMTQRAKDRKLALGSDRIRTVDSFLLNYLTMSEVEEVWIDEALLVHCGIWCWISLLSNCKRMIVVGDIAQIPYINRSGLEIHYNEPQSWKTESDLLKIDYRNPLDIVHWLHTSGYYTFPVTGTSKITYSTSVVNIGGVADIPRSGFKKYLTFTQSEKTQLVEAGFDACTIHEYQGSQATDVALVRLNQKDADTIYKSRPHILVALTRHTNSFRYYTVIKDTTYETIGKISSTSLGEMKTVQLNTRAGGTPIINPDKSITLYQLDRNIRNAVIDSGGSGYQNWNCHIKHDFKEIEQPLPIQRTPLGSYAIQDYIDRIYPTASAEFNEYDHYNFEYHGKLHNVTDIAIGASLPAFKKYDRLKPKIRSTIQHPLHRSQRVSLKAFYERNGQVPQLQGLVDAYYEAEQLIVDLKKILPRYKSFMREPINLDYRGLEEWLEGQPPYMKKILSSSELFQDTEWSLYEFILKSIPKIDLDIGSQFRYKAPQTIAYQPKIVNAVFCPVLKNLTDRFEFSLHEDIVFYNGMSSEEFAQLLTKRLPLKRYNMLKRFLEIDFSKYDKSQGLIILIFEAMLMEMFGVNKRYIILWILMHRYTRVKDRFGKITAYIEYQRKSGDAATWRFNTIVQLAILNRVLRLYVYLINGQAVCCFSGDDSCLFVQDFIEDVDLAMRRLQNWYNLEAKLMNFTIPYFCSKFLLFVDNKWIFVPDTIKLLIKLGRSDMVDYEHVEAYRISFADNLYYYKFTEYWPTISDAINDRYKTIGEHDLLFETLLSTVRNSSSFAELYRYHSDHIFGKVSTKPKLEL</sequence>
<evidence type="ECO:0000259" key="15">
    <source>
        <dbReference type="PROSITE" id="PS50507"/>
    </source>
</evidence>
<dbReference type="Gene3D" id="3.40.50.150">
    <property type="entry name" value="Vaccinia Virus protein VP39"/>
    <property type="match status" value="1"/>
</dbReference>
<evidence type="ECO:0000259" key="16">
    <source>
        <dbReference type="PROSITE" id="PS51657"/>
    </source>
</evidence>
<dbReference type="GO" id="GO:0006364">
    <property type="term" value="P:rRNA processing"/>
    <property type="evidence" value="ECO:0007669"/>
    <property type="project" value="UniProtKB-KW"/>
</dbReference>
<dbReference type="InterPro" id="IPR001788">
    <property type="entry name" value="RNA-dep_RNA_pol_alsuvir"/>
</dbReference>
<dbReference type="InterPro" id="IPR002877">
    <property type="entry name" value="RNA_MeTrfase_FtsJ_dom"/>
</dbReference>
<comment type="catalytic activity">
    <reaction evidence="14">
        <text>ATP + H2O = ADP + phosphate + H(+)</text>
        <dbReference type="Rhea" id="RHEA:13065"/>
        <dbReference type="ChEBI" id="CHEBI:15377"/>
        <dbReference type="ChEBI" id="CHEBI:15378"/>
        <dbReference type="ChEBI" id="CHEBI:30616"/>
        <dbReference type="ChEBI" id="CHEBI:43474"/>
        <dbReference type="ChEBI" id="CHEBI:456216"/>
        <dbReference type="EC" id="3.6.4.13"/>
    </reaction>
</comment>
<dbReference type="PROSITE" id="PS50507">
    <property type="entry name" value="RDRP_SSRNA_POS"/>
    <property type="match status" value="1"/>
</dbReference>
<keyword evidence="7" id="KW-0808">Transferase</keyword>
<feature type="domain" description="RdRp catalytic" evidence="15">
    <location>
        <begin position="1486"/>
        <end position="1604"/>
    </location>
</feature>
<dbReference type="EMBL" id="OM650309">
    <property type="protein sequence ID" value="URQ09136.1"/>
    <property type="molecule type" value="Genomic_RNA"/>
</dbReference>
<reference evidence="17" key="1">
    <citation type="journal article" date="2022" name="Virus Res.">
        <title>New insights from the virome of Halyomorpha halys (Stal, 1855).</title>
        <authorList>
            <person name="Giovannini L."/>
            <person name="Mazza G."/>
            <person name="Chitarra W."/>
            <person name="Sabbatini-Peverieri G."/>
            <person name="Sonnati C."/>
            <person name="Roversi P.F."/>
            <person name="Nerva L."/>
        </authorList>
    </citation>
    <scope>NUCLEOTIDE SEQUENCE</scope>
    <source>
        <strain evidence="17">CREA/HhNlV1</strain>
    </source>
</reference>
<evidence type="ECO:0000256" key="2">
    <source>
        <dbReference type="ARBA" id="ARBA00004531"/>
    </source>
</evidence>
<evidence type="ECO:0000256" key="14">
    <source>
        <dbReference type="ARBA" id="ARBA00047984"/>
    </source>
</evidence>
<dbReference type="GO" id="GO:0005524">
    <property type="term" value="F:ATP binding"/>
    <property type="evidence" value="ECO:0007669"/>
    <property type="project" value="UniProtKB-KW"/>
</dbReference>
<keyword evidence="10" id="KW-0067">ATP-binding</keyword>
<accession>A0AAE9LA04</accession>
<keyword evidence="12" id="KW-0693">Viral RNA replication</keyword>
<dbReference type="GO" id="GO:0001510">
    <property type="term" value="P:RNA methylation"/>
    <property type="evidence" value="ECO:0007669"/>
    <property type="project" value="TreeGrafter"/>
</dbReference>
<dbReference type="SUPFAM" id="SSF52540">
    <property type="entry name" value="P-loop containing nucleoside triphosphate hydrolases"/>
    <property type="match status" value="1"/>
</dbReference>
<evidence type="ECO:0000313" key="17">
    <source>
        <dbReference type="EMBL" id="URQ09136.1"/>
    </source>
</evidence>
<dbReference type="Pfam" id="PF01728">
    <property type="entry name" value="FtsJ"/>
    <property type="match status" value="1"/>
</dbReference>
<dbReference type="SUPFAM" id="SSF53335">
    <property type="entry name" value="S-adenosyl-L-methionine-dependent methyltransferases"/>
    <property type="match status" value="1"/>
</dbReference>
<name>A0AAE9LA04_9VIRU</name>
<dbReference type="GO" id="GO:0003724">
    <property type="term" value="F:RNA helicase activity"/>
    <property type="evidence" value="ECO:0007669"/>
    <property type="project" value="UniProtKB-EC"/>
</dbReference>
<dbReference type="InterPro" id="IPR050082">
    <property type="entry name" value="RNA_methyltr_RlmE"/>
</dbReference>
<dbReference type="Pfam" id="PF01443">
    <property type="entry name" value="Viral_helicase1"/>
    <property type="match status" value="1"/>
</dbReference>
<dbReference type="GO" id="GO:0006351">
    <property type="term" value="P:DNA-templated transcription"/>
    <property type="evidence" value="ECO:0007669"/>
    <property type="project" value="InterPro"/>
</dbReference>
<dbReference type="InterPro" id="IPR027351">
    <property type="entry name" value="(+)RNA_virus_helicase_core_dom"/>
</dbReference>
<proteinExistence type="predicted"/>
<evidence type="ECO:0000256" key="5">
    <source>
        <dbReference type="ARBA" id="ARBA00022603"/>
    </source>
</evidence>
<evidence type="ECO:0000256" key="13">
    <source>
        <dbReference type="ARBA" id="ARBA00023042"/>
    </source>
</evidence>
<keyword evidence="13" id="KW-0506">mRNA capping</keyword>
<evidence type="ECO:0000256" key="3">
    <source>
        <dbReference type="ARBA" id="ARBA00022552"/>
    </source>
</evidence>
<protein>
    <submittedName>
        <fullName evidence="17">RNA-dependent RNA polymerase</fullName>
    </submittedName>
</protein>
<dbReference type="GO" id="GO:0008173">
    <property type="term" value="F:RNA methyltransferase activity"/>
    <property type="evidence" value="ECO:0007669"/>
    <property type="project" value="TreeGrafter"/>
</dbReference>
<dbReference type="GO" id="GO:0003723">
    <property type="term" value="F:RNA binding"/>
    <property type="evidence" value="ECO:0007669"/>
    <property type="project" value="UniProtKB-KW"/>
</dbReference>